<dbReference type="PANTHER" id="PTHR46544">
    <property type="entry name" value="EXTRACELLULAR MATRIX PROTEIN 2-RELATED"/>
    <property type="match status" value="1"/>
</dbReference>
<evidence type="ECO:0000313" key="5">
    <source>
        <dbReference type="Proteomes" id="UP000472268"/>
    </source>
</evidence>
<dbReference type="InterPro" id="IPR003591">
    <property type="entry name" value="Leu-rich_rpt_typical-subtyp"/>
</dbReference>
<evidence type="ECO:0000256" key="2">
    <source>
        <dbReference type="ARBA" id="ARBA00022737"/>
    </source>
</evidence>
<dbReference type="GO" id="GO:0030198">
    <property type="term" value="P:extracellular matrix organization"/>
    <property type="evidence" value="ECO:0007669"/>
    <property type="project" value="TreeGrafter"/>
</dbReference>
<evidence type="ECO:0000256" key="1">
    <source>
        <dbReference type="ARBA" id="ARBA00022614"/>
    </source>
</evidence>
<dbReference type="PROSITE" id="PS51450">
    <property type="entry name" value="LRR"/>
    <property type="match status" value="2"/>
</dbReference>
<dbReference type="Ensembl" id="ENSSSUT00005027566.1">
    <property type="protein sequence ID" value="ENSSSUP00005024070.1"/>
    <property type="gene ID" value="ENSSSUG00005015698.1"/>
</dbReference>
<feature type="region of interest" description="Disordered" evidence="3">
    <location>
        <begin position="1"/>
        <end position="33"/>
    </location>
</feature>
<dbReference type="Pfam" id="PF13855">
    <property type="entry name" value="LRR_8"/>
    <property type="match status" value="1"/>
</dbReference>
<keyword evidence="1" id="KW-0433">Leucine-rich repeat</keyword>
<dbReference type="GO" id="GO:0008201">
    <property type="term" value="F:heparin binding"/>
    <property type="evidence" value="ECO:0007669"/>
    <property type="project" value="TreeGrafter"/>
</dbReference>
<keyword evidence="5" id="KW-1185">Reference proteome</keyword>
<dbReference type="Pfam" id="PF00560">
    <property type="entry name" value="LRR_1"/>
    <property type="match status" value="1"/>
</dbReference>
<dbReference type="OMA" id="RNHIGHV"/>
<dbReference type="FunFam" id="3.80.10.10:FF:000661">
    <property type="entry name" value="Extracellular matrix protein 2"/>
    <property type="match status" value="1"/>
</dbReference>
<keyword evidence="2" id="KW-0677">Repeat</keyword>
<dbReference type="GO" id="GO:0070052">
    <property type="term" value="F:collagen V binding"/>
    <property type="evidence" value="ECO:0007669"/>
    <property type="project" value="TreeGrafter"/>
</dbReference>
<reference evidence="4" key="2">
    <citation type="submission" date="2025-08" db="UniProtKB">
        <authorList>
            <consortium name="Ensembl"/>
        </authorList>
    </citation>
    <scope>IDENTIFICATION</scope>
</reference>
<evidence type="ECO:0000256" key="3">
    <source>
        <dbReference type="SAM" id="MobiDB-lite"/>
    </source>
</evidence>
<dbReference type="GO" id="GO:0010811">
    <property type="term" value="P:positive regulation of cell-substrate adhesion"/>
    <property type="evidence" value="ECO:0007669"/>
    <property type="project" value="TreeGrafter"/>
</dbReference>
<protein>
    <recommendedName>
        <fullName evidence="6">Extracellular matrix protein 2</fullName>
    </recommendedName>
</protein>
<dbReference type="InterPro" id="IPR043184">
    <property type="entry name" value="ECM2"/>
</dbReference>
<dbReference type="SMART" id="SM00369">
    <property type="entry name" value="LRR_TYP"/>
    <property type="match status" value="5"/>
</dbReference>
<dbReference type="GO" id="GO:0031012">
    <property type="term" value="C:extracellular matrix"/>
    <property type="evidence" value="ECO:0007669"/>
    <property type="project" value="TreeGrafter"/>
</dbReference>
<dbReference type="Gene3D" id="3.80.10.10">
    <property type="entry name" value="Ribonuclease Inhibitor"/>
    <property type="match status" value="1"/>
</dbReference>
<organism evidence="4 5">
    <name type="scientific">Suricata suricatta</name>
    <name type="common">Meerkat</name>
    <dbReference type="NCBI Taxonomy" id="37032"/>
    <lineage>
        <taxon>Eukaryota</taxon>
        <taxon>Metazoa</taxon>
        <taxon>Chordata</taxon>
        <taxon>Craniata</taxon>
        <taxon>Vertebrata</taxon>
        <taxon>Euteleostomi</taxon>
        <taxon>Mammalia</taxon>
        <taxon>Eutheria</taxon>
        <taxon>Laurasiatheria</taxon>
        <taxon>Carnivora</taxon>
        <taxon>Feliformia</taxon>
        <taxon>Herpestidae</taxon>
        <taxon>Suricata</taxon>
    </lineage>
</organism>
<reference evidence="4" key="3">
    <citation type="submission" date="2025-09" db="UniProtKB">
        <authorList>
            <consortium name="Ensembl"/>
        </authorList>
    </citation>
    <scope>IDENTIFICATION</scope>
</reference>
<sequence length="247" mass="27895">SGPAEPSRTWRRDRGSPETTRQPPFLGPCVTTTSPGCPAVRSGVEQRWFQGQSPLHTQQGQEGAKHPYGPAPGSTLLTLLCCRNLESIDLSYNKLYHVPSYLPKSLLHLVLLGNQIERIPGYVFGHMEPGLEYLYLSFNRLSDDGVDRVSFYGAYHSLRELFLDHNDLKSIPPGIQEMKALHFLRLNNNKIRNILPEQICNAEEDGDSTLEHLHLENNYIKTREISSYAFSCIKSYSSIVLKPQNIT</sequence>
<dbReference type="Proteomes" id="UP000472268">
    <property type="component" value="Chromosome 13"/>
</dbReference>
<reference evidence="4 5" key="1">
    <citation type="submission" date="2019-05" db="EMBL/GenBank/DDBJ databases">
        <title>A Chromosome-scale Meerkat (S. suricatta) Genome Assembly.</title>
        <authorList>
            <person name="Dudchenko O."/>
            <person name="Lieberman Aiden E."/>
            <person name="Tung J."/>
            <person name="Barreiro L.B."/>
            <person name="Clutton-Brock T.H."/>
        </authorList>
    </citation>
    <scope>NUCLEOTIDE SEQUENCE [LARGE SCALE GENOMIC DNA]</scope>
</reference>
<dbReference type="SUPFAM" id="SSF52058">
    <property type="entry name" value="L domain-like"/>
    <property type="match status" value="1"/>
</dbReference>
<dbReference type="PANTHER" id="PTHR46544:SF1">
    <property type="entry name" value="EXTRACELLULAR MATRIX PROTEIN 2"/>
    <property type="match status" value="1"/>
</dbReference>
<name>A0A673USC2_SURSU</name>
<evidence type="ECO:0000313" key="4">
    <source>
        <dbReference type="Ensembl" id="ENSSSUP00005024070.1"/>
    </source>
</evidence>
<dbReference type="AlphaFoldDB" id="A0A673USC2"/>
<proteinExistence type="predicted"/>
<dbReference type="InterPro" id="IPR032675">
    <property type="entry name" value="LRR_dom_sf"/>
</dbReference>
<evidence type="ECO:0008006" key="6">
    <source>
        <dbReference type="Google" id="ProtNLM"/>
    </source>
</evidence>
<dbReference type="InterPro" id="IPR001611">
    <property type="entry name" value="Leu-rich_rpt"/>
</dbReference>
<accession>A0A673USC2</accession>